<feature type="domain" description="EAL" evidence="2">
    <location>
        <begin position="470"/>
        <end position="722"/>
    </location>
</feature>
<dbReference type="PANTHER" id="PTHR33121:SF70">
    <property type="entry name" value="SIGNALING PROTEIN YKOW"/>
    <property type="match status" value="1"/>
</dbReference>
<dbReference type="InterPro" id="IPR035919">
    <property type="entry name" value="EAL_sf"/>
</dbReference>
<name>A0A0X3VAY2_9ACTN</name>
<feature type="transmembrane region" description="Helical" evidence="1">
    <location>
        <begin position="129"/>
        <end position="150"/>
    </location>
</feature>
<feature type="transmembrane region" description="Helical" evidence="1">
    <location>
        <begin position="196"/>
        <end position="214"/>
    </location>
</feature>
<dbReference type="InterPro" id="IPR000160">
    <property type="entry name" value="GGDEF_dom"/>
</dbReference>
<proteinExistence type="predicted"/>
<evidence type="ECO:0000259" key="3">
    <source>
        <dbReference type="PROSITE" id="PS50887"/>
    </source>
</evidence>
<dbReference type="InterPro" id="IPR043128">
    <property type="entry name" value="Rev_trsase/Diguanyl_cyclase"/>
</dbReference>
<evidence type="ECO:0000256" key="1">
    <source>
        <dbReference type="SAM" id="Phobius"/>
    </source>
</evidence>
<dbReference type="SUPFAM" id="SSF55073">
    <property type="entry name" value="Nucleotide cyclase"/>
    <property type="match status" value="1"/>
</dbReference>
<reference evidence="4 5" key="1">
    <citation type="submission" date="2015-10" db="EMBL/GenBank/DDBJ databases">
        <authorList>
            <person name="Gilbert D.G."/>
        </authorList>
    </citation>
    <scope>NUCLEOTIDE SEQUENCE [LARGE SCALE GENOMIC DNA]</scope>
    <source>
        <strain evidence="4 5">NRRL B-16712</strain>
    </source>
</reference>
<feature type="transmembrane region" description="Helical" evidence="1">
    <location>
        <begin position="234"/>
        <end position="254"/>
    </location>
</feature>
<dbReference type="InterPro" id="IPR001633">
    <property type="entry name" value="EAL_dom"/>
</dbReference>
<comment type="caution">
    <text evidence="4">The sequence shown here is derived from an EMBL/GenBank/DDBJ whole genome shotgun (WGS) entry which is preliminary data.</text>
</comment>
<dbReference type="AlphaFoldDB" id="A0A0X3VAY2"/>
<dbReference type="SUPFAM" id="SSF141868">
    <property type="entry name" value="EAL domain-like"/>
    <property type="match status" value="1"/>
</dbReference>
<feature type="transmembrane region" description="Helical" evidence="1">
    <location>
        <begin position="67"/>
        <end position="88"/>
    </location>
</feature>
<dbReference type="PANTHER" id="PTHR33121">
    <property type="entry name" value="CYCLIC DI-GMP PHOSPHODIESTERASE PDEF"/>
    <property type="match status" value="1"/>
</dbReference>
<sequence>MTQTIGRRAVPPAVLALLGAVVAAQAVGWAHPAWYPMILGASLVVLDAVGAFYLLKVARLGFNTLSCRLGAIARGLGVGNAAAFLAWVLGGPGWLWWVATAAHVSGMALLGLATVLGPVLRLSGPHRQAFVAEMVAIAAPAVMAIWSFGLQPAFRASGPGQPWIILVGLPIADLMLAMAAAAMLLRGVVSHWRDPISVLLGGMVLAVLADTDWVTGLPAGVAHSVGLFGGTLGVAAHLLLTASPLMVASGIGSVTNRARRAGPPPWVGYLPLASLLAGVTLLLVVIVTTAGFLRWSGLVVATAVMLVAVTFRQWLTLRASQAQASRDTETGLANRAALKDALAGLVRGRETFAVLAVAIDRIPPGTAVADVLRSCVRADDLVARLSDSTYGVLITDAAVAGEATVAAQRILAAIEDDSGSCHIGVAVARIDEPAKTVLRNAEIAMNHARRSGTPTFVVHEPSMNDRRAADAALSEALEGALQRREFTVLYQPIVDLTTRRVVAVEALLRWHHTSLGDVPPGAFIPVAERSGEIIAIGQWVLEQACTQAARWRADGIDLTVTVNVSPRQLQEPHLARDVLGVLAYTGLPAQNLIVEVTESAMVNEAIEIAALRRIRAEGVRIAIDDFGTGYSSLQYLTQLPVDVLKIDRSFVAQLNGTAEGSAIAEAVIRLAQVLRLTTVAEGIEEEEQAAELLQLGSHRGQGFLFARPVPADQIPALAEASAPLPLMVR</sequence>
<accession>A0A0X3VAY2</accession>
<organism evidence="4 5">
    <name type="scientific">Actinoplanes awajinensis subsp. mycoplanecinus</name>
    <dbReference type="NCBI Taxonomy" id="135947"/>
    <lineage>
        <taxon>Bacteria</taxon>
        <taxon>Bacillati</taxon>
        <taxon>Actinomycetota</taxon>
        <taxon>Actinomycetes</taxon>
        <taxon>Micromonosporales</taxon>
        <taxon>Micromonosporaceae</taxon>
        <taxon>Actinoplanes</taxon>
    </lineage>
</organism>
<dbReference type="InterPro" id="IPR050706">
    <property type="entry name" value="Cyclic-di-GMP_PDE-like"/>
</dbReference>
<keyword evidence="5" id="KW-1185">Reference proteome</keyword>
<evidence type="ECO:0008006" key="6">
    <source>
        <dbReference type="Google" id="ProtNLM"/>
    </source>
</evidence>
<keyword evidence="1" id="KW-0472">Membrane</keyword>
<feature type="transmembrane region" description="Helical" evidence="1">
    <location>
        <begin position="292"/>
        <end position="311"/>
    </location>
</feature>
<feature type="transmembrane region" description="Helical" evidence="1">
    <location>
        <begin position="34"/>
        <end position="55"/>
    </location>
</feature>
<dbReference type="SMART" id="SM00267">
    <property type="entry name" value="GGDEF"/>
    <property type="match status" value="1"/>
</dbReference>
<keyword evidence="1" id="KW-1133">Transmembrane helix</keyword>
<dbReference type="OrthoDB" id="3282524at2"/>
<dbReference type="Gene3D" id="3.20.20.450">
    <property type="entry name" value="EAL domain"/>
    <property type="match status" value="1"/>
</dbReference>
<gene>
    <name evidence="4" type="ORF">ADL15_02855</name>
</gene>
<dbReference type="Proteomes" id="UP000053244">
    <property type="component" value="Unassembled WGS sequence"/>
</dbReference>
<dbReference type="Gene3D" id="3.30.70.270">
    <property type="match status" value="1"/>
</dbReference>
<evidence type="ECO:0000259" key="2">
    <source>
        <dbReference type="PROSITE" id="PS50883"/>
    </source>
</evidence>
<evidence type="ECO:0000313" key="4">
    <source>
        <dbReference type="EMBL" id="KUL41963.1"/>
    </source>
</evidence>
<feature type="domain" description="GGDEF" evidence="3">
    <location>
        <begin position="350"/>
        <end position="461"/>
    </location>
</feature>
<protein>
    <recommendedName>
        <fullName evidence="6">EAL domain-containing protein</fullName>
    </recommendedName>
</protein>
<keyword evidence="1" id="KW-0812">Transmembrane</keyword>
<dbReference type="SMART" id="SM00052">
    <property type="entry name" value="EAL"/>
    <property type="match status" value="1"/>
</dbReference>
<dbReference type="PROSITE" id="PS50883">
    <property type="entry name" value="EAL"/>
    <property type="match status" value="1"/>
</dbReference>
<dbReference type="RefSeq" id="WP_067684847.1">
    <property type="nucleotide sequence ID" value="NZ_LLZH01000008.1"/>
</dbReference>
<feature type="transmembrane region" description="Helical" evidence="1">
    <location>
        <begin position="94"/>
        <end position="117"/>
    </location>
</feature>
<dbReference type="PROSITE" id="PS50887">
    <property type="entry name" value="GGDEF"/>
    <property type="match status" value="1"/>
</dbReference>
<feature type="transmembrane region" description="Helical" evidence="1">
    <location>
        <begin position="162"/>
        <end position="184"/>
    </location>
</feature>
<dbReference type="CDD" id="cd01948">
    <property type="entry name" value="EAL"/>
    <property type="match status" value="1"/>
</dbReference>
<dbReference type="GO" id="GO:0071111">
    <property type="term" value="F:cyclic-guanylate-specific phosphodiesterase activity"/>
    <property type="evidence" value="ECO:0007669"/>
    <property type="project" value="InterPro"/>
</dbReference>
<dbReference type="InterPro" id="IPR029787">
    <property type="entry name" value="Nucleotide_cyclase"/>
</dbReference>
<dbReference type="Pfam" id="PF00563">
    <property type="entry name" value="EAL"/>
    <property type="match status" value="1"/>
</dbReference>
<evidence type="ECO:0000313" key="5">
    <source>
        <dbReference type="Proteomes" id="UP000053244"/>
    </source>
</evidence>
<feature type="transmembrane region" description="Helical" evidence="1">
    <location>
        <begin position="266"/>
        <end position="286"/>
    </location>
</feature>
<dbReference type="Pfam" id="PF00990">
    <property type="entry name" value="GGDEF"/>
    <property type="match status" value="1"/>
</dbReference>
<dbReference type="EMBL" id="LLZH01000008">
    <property type="protein sequence ID" value="KUL41963.1"/>
    <property type="molecule type" value="Genomic_DNA"/>
</dbReference>